<dbReference type="Pfam" id="PF16057">
    <property type="entry name" value="DUF4800"/>
    <property type="match status" value="1"/>
</dbReference>
<dbReference type="RefSeq" id="XP_016991746.1">
    <property type="nucleotide sequence ID" value="XM_017136257.1"/>
</dbReference>
<dbReference type="AlphaFoldDB" id="A0A6P4G2J7"/>
<gene>
    <name evidence="1" type="primary">LOC108053564</name>
</gene>
<reference evidence="1" key="1">
    <citation type="submission" date="2025-08" db="UniProtKB">
        <authorList>
            <consortium name="RefSeq"/>
        </authorList>
    </citation>
    <scope>IDENTIFICATION</scope>
</reference>
<organism evidence="1">
    <name type="scientific">Drosophila rhopaloa</name>
    <name type="common">Fruit fly</name>
    <dbReference type="NCBI Taxonomy" id="1041015"/>
    <lineage>
        <taxon>Eukaryota</taxon>
        <taxon>Metazoa</taxon>
        <taxon>Ecdysozoa</taxon>
        <taxon>Arthropoda</taxon>
        <taxon>Hexapoda</taxon>
        <taxon>Insecta</taxon>
        <taxon>Pterygota</taxon>
        <taxon>Neoptera</taxon>
        <taxon>Endopterygota</taxon>
        <taxon>Diptera</taxon>
        <taxon>Brachycera</taxon>
        <taxon>Muscomorpha</taxon>
        <taxon>Ephydroidea</taxon>
        <taxon>Drosophilidae</taxon>
        <taxon>Drosophila</taxon>
        <taxon>Sophophora</taxon>
    </lineage>
</organism>
<sequence length="116" mass="13279">MATAKLHAILQSRSTEDPAELSYLLYSINRALDNAIEVGNPEEYSFLMPVMKALLEKCRFAFNLDSTLPDLPSTSSGPVFFNDFQMYSTSKKWRNFIERMVSYGFLSFRASIVYIL</sequence>
<protein>
    <submittedName>
        <fullName evidence="1">Neurobeachin-like protein 1</fullName>
    </submittedName>
</protein>
<dbReference type="OrthoDB" id="26681at2759"/>
<name>A0A6P4G2J7_DRORH</name>
<proteinExistence type="predicted"/>
<evidence type="ECO:0000313" key="1">
    <source>
        <dbReference type="RefSeq" id="XP_016991746.1"/>
    </source>
</evidence>
<accession>A0A6P4G2J7</accession>